<keyword evidence="2" id="KW-0949">S-adenosyl-L-methionine</keyword>
<evidence type="ECO:0000313" key="5">
    <source>
        <dbReference type="Proteomes" id="UP000562492"/>
    </source>
</evidence>
<accession>A0ABR6RLS3</accession>
<proteinExistence type="predicted"/>
<dbReference type="InterPro" id="IPR029063">
    <property type="entry name" value="SAM-dependent_MTases_sf"/>
</dbReference>
<dbReference type="Gene3D" id="3.40.50.150">
    <property type="entry name" value="Vaccinia Virus protein VP39"/>
    <property type="match status" value="1"/>
</dbReference>
<dbReference type="InterPro" id="IPR002052">
    <property type="entry name" value="DNA_methylase_N6_adenine_CS"/>
</dbReference>
<evidence type="ECO:0000256" key="1">
    <source>
        <dbReference type="ARBA" id="ARBA00022603"/>
    </source>
</evidence>
<dbReference type="EMBL" id="JACHKZ010000057">
    <property type="protein sequence ID" value="MBB6580102.1"/>
    <property type="molecule type" value="Genomic_DNA"/>
</dbReference>
<evidence type="ECO:0000259" key="3">
    <source>
        <dbReference type="Pfam" id="PF05175"/>
    </source>
</evidence>
<feature type="domain" description="Methyltransferase small" evidence="3">
    <location>
        <begin position="100"/>
        <end position="202"/>
    </location>
</feature>
<comment type="caution">
    <text evidence="4">The sequence shown here is derived from an EMBL/GenBank/DDBJ whole genome shotgun (WGS) entry which is preliminary data.</text>
</comment>
<organism evidence="4 5">
    <name type="scientific">Comamonas odontotermitis</name>
    <dbReference type="NCBI Taxonomy" id="379895"/>
    <lineage>
        <taxon>Bacteria</taxon>
        <taxon>Pseudomonadati</taxon>
        <taxon>Pseudomonadota</taxon>
        <taxon>Betaproteobacteria</taxon>
        <taxon>Burkholderiales</taxon>
        <taxon>Comamonadaceae</taxon>
        <taxon>Comamonas</taxon>
    </lineage>
</organism>
<reference evidence="4 5" key="1">
    <citation type="submission" date="2020-08" db="EMBL/GenBank/DDBJ databases">
        <title>Functional genomics of gut bacteria from endangered species of beetles.</title>
        <authorList>
            <person name="Carlos-Shanley C."/>
        </authorList>
    </citation>
    <scope>NUCLEOTIDE SEQUENCE [LARGE SCALE GENOMIC DNA]</scope>
    <source>
        <strain evidence="4 5">S00124</strain>
    </source>
</reference>
<gene>
    <name evidence="4" type="ORF">HNP33_004233</name>
</gene>
<keyword evidence="5" id="KW-1185">Reference proteome</keyword>
<keyword evidence="1 4" id="KW-0489">Methyltransferase</keyword>
<dbReference type="InterPro" id="IPR007848">
    <property type="entry name" value="Small_mtfrase_dom"/>
</dbReference>
<name>A0ABR6RLS3_9BURK</name>
<evidence type="ECO:0000313" key="4">
    <source>
        <dbReference type="EMBL" id="MBB6580102.1"/>
    </source>
</evidence>
<dbReference type="RefSeq" id="WP_184711747.1">
    <property type="nucleotide sequence ID" value="NZ_JACHKZ010000057.1"/>
</dbReference>
<dbReference type="Pfam" id="PF05175">
    <property type="entry name" value="MTS"/>
    <property type="match status" value="1"/>
</dbReference>
<dbReference type="SUPFAM" id="SSF53335">
    <property type="entry name" value="S-adenosyl-L-methionine-dependent methyltransferases"/>
    <property type="match status" value="1"/>
</dbReference>
<evidence type="ECO:0000256" key="2">
    <source>
        <dbReference type="ARBA" id="ARBA00022691"/>
    </source>
</evidence>
<sequence length="248" mass="26504">MQVSTDVLAVLSAAQVDGSNVLLAGQLDRALYTKTNKVLEAAGGKWNKKAKAHVFDGDASERIEQVLLTGSIDIPKDEFNFFPSPPAVVARLLELSKIKQGMHVLEPSAGQGAIAWACAAEGAVVDCYEIQQGNAFSLAMNAPHELGKTTVADFLTVDPLPVYDRVVMNPPFLKQADIKHVMHAHQFLKPGGLLVSVMAAGVTFRTDARTKTFNQFVQDRGGHIEALPENSFKASGTGVNTVIAVIPA</sequence>
<dbReference type="Proteomes" id="UP000562492">
    <property type="component" value="Unassembled WGS sequence"/>
</dbReference>
<protein>
    <submittedName>
        <fullName evidence="4">Methylase of polypeptide subunit release factors</fullName>
    </submittedName>
</protein>
<dbReference type="GO" id="GO:0032259">
    <property type="term" value="P:methylation"/>
    <property type="evidence" value="ECO:0007669"/>
    <property type="project" value="UniProtKB-KW"/>
</dbReference>
<dbReference type="PROSITE" id="PS00092">
    <property type="entry name" value="N6_MTASE"/>
    <property type="match status" value="1"/>
</dbReference>
<dbReference type="PRINTS" id="PR00507">
    <property type="entry name" value="N12N6MTFRASE"/>
</dbReference>
<dbReference type="GO" id="GO:0008168">
    <property type="term" value="F:methyltransferase activity"/>
    <property type="evidence" value="ECO:0007669"/>
    <property type="project" value="UniProtKB-KW"/>
</dbReference>
<keyword evidence="1 4" id="KW-0808">Transferase</keyword>